<name>A0AAN9LL68_CANGL</name>
<gene>
    <name evidence="6" type="ORF">VNO77_18694</name>
</gene>
<comment type="caution">
    <text evidence="6">The sequence shown here is derived from an EMBL/GenBank/DDBJ whole genome shotgun (WGS) entry which is preliminary data.</text>
</comment>
<dbReference type="EMBL" id="JAYMYQ010000004">
    <property type="protein sequence ID" value="KAK7338095.1"/>
    <property type="molecule type" value="Genomic_DNA"/>
</dbReference>
<evidence type="ECO:0000256" key="3">
    <source>
        <dbReference type="ARBA" id="ARBA00023015"/>
    </source>
</evidence>
<evidence type="ECO:0000256" key="2">
    <source>
        <dbReference type="ARBA" id="ARBA00010222"/>
    </source>
</evidence>
<evidence type="ECO:0000256" key="5">
    <source>
        <dbReference type="ARBA" id="ARBA00023242"/>
    </source>
</evidence>
<dbReference type="GO" id="GO:0005667">
    <property type="term" value="C:transcription regulator complex"/>
    <property type="evidence" value="ECO:0007669"/>
    <property type="project" value="TreeGrafter"/>
</dbReference>
<evidence type="ECO:0000256" key="4">
    <source>
        <dbReference type="ARBA" id="ARBA00023163"/>
    </source>
</evidence>
<protein>
    <submittedName>
        <fullName evidence="6">Uncharacterized protein</fullName>
    </submittedName>
</protein>
<organism evidence="6 7">
    <name type="scientific">Canavalia gladiata</name>
    <name type="common">Sword bean</name>
    <name type="synonym">Dolichos gladiatus</name>
    <dbReference type="NCBI Taxonomy" id="3824"/>
    <lineage>
        <taxon>Eukaryota</taxon>
        <taxon>Viridiplantae</taxon>
        <taxon>Streptophyta</taxon>
        <taxon>Embryophyta</taxon>
        <taxon>Tracheophyta</taxon>
        <taxon>Spermatophyta</taxon>
        <taxon>Magnoliopsida</taxon>
        <taxon>eudicotyledons</taxon>
        <taxon>Gunneridae</taxon>
        <taxon>Pentapetalae</taxon>
        <taxon>rosids</taxon>
        <taxon>fabids</taxon>
        <taxon>Fabales</taxon>
        <taxon>Fabaceae</taxon>
        <taxon>Papilionoideae</taxon>
        <taxon>50 kb inversion clade</taxon>
        <taxon>NPAAA clade</taxon>
        <taxon>indigoferoid/millettioid clade</taxon>
        <taxon>Phaseoleae</taxon>
        <taxon>Canavalia</taxon>
    </lineage>
</organism>
<keyword evidence="5" id="KW-0539">Nucleus</keyword>
<dbReference type="InterPro" id="IPR021629">
    <property type="entry name" value="Mediator_Med23"/>
</dbReference>
<comment type="similarity">
    <text evidence="2">Belongs to the Mediator complex subunit 23 family.</text>
</comment>
<reference evidence="6 7" key="1">
    <citation type="submission" date="2024-01" db="EMBL/GenBank/DDBJ databases">
        <title>The genomes of 5 underutilized Papilionoideae crops provide insights into root nodulation and disease resistanc.</title>
        <authorList>
            <person name="Jiang F."/>
        </authorList>
    </citation>
    <scope>NUCLEOTIDE SEQUENCE [LARGE SCALE GENOMIC DNA]</scope>
    <source>
        <strain evidence="6">LVBAO_FW01</strain>
        <tissue evidence="6">Leaves</tissue>
    </source>
</reference>
<dbReference type="GO" id="GO:0006357">
    <property type="term" value="P:regulation of transcription by RNA polymerase II"/>
    <property type="evidence" value="ECO:0007669"/>
    <property type="project" value="TreeGrafter"/>
</dbReference>
<keyword evidence="7" id="KW-1185">Reference proteome</keyword>
<sequence length="333" mass="37305">MVRKRSTTVVSQGIVNATPQNPIILMIGISYTSSDSFAQWLVQHHNSTTGFERALQVVEDKLDLYTADQQAAIPLIKKIYTKSLKMIVEVAQLNMKKWVIDQYESKDQLKEAQINIETLGGNFHSLSLGKLGNEPLNLTRPWPSLARPLGKLQSTSIHAFCFHDSQSIIEPLFGAAMSLAGSFDISSTVPQSKLRGSPSSGNNDIGDNSLRQPCGKIILNGLEFNLKPMTYAEIFPHMLNWLVNWDQRQWRVNESNILKSWRPDKAIIAWLHSCCDVIWLLVNEEKVSGLCFSIAFVIAKGLSRQGKKQDPVDQILSILSNEQALAHYDMNKA</sequence>
<dbReference type="Proteomes" id="UP001367508">
    <property type="component" value="Unassembled WGS sequence"/>
</dbReference>
<comment type="subcellular location">
    <subcellularLocation>
        <location evidence="1">Nucleus</location>
    </subcellularLocation>
</comment>
<keyword evidence="4" id="KW-0804">Transcription</keyword>
<keyword evidence="3" id="KW-0805">Transcription regulation</keyword>
<evidence type="ECO:0000313" key="7">
    <source>
        <dbReference type="Proteomes" id="UP001367508"/>
    </source>
</evidence>
<dbReference type="GO" id="GO:0016592">
    <property type="term" value="C:mediator complex"/>
    <property type="evidence" value="ECO:0007669"/>
    <property type="project" value="TreeGrafter"/>
</dbReference>
<accession>A0AAN9LL68</accession>
<dbReference type="PANTHER" id="PTHR12691">
    <property type="entry name" value="MEDIATOR OF RNA POLYMERASE II TRANSCRIPTION SUBUNIT 23"/>
    <property type="match status" value="1"/>
</dbReference>
<dbReference type="AlphaFoldDB" id="A0AAN9LL68"/>
<proteinExistence type="inferred from homology"/>
<evidence type="ECO:0000256" key="1">
    <source>
        <dbReference type="ARBA" id="ARBA00004123"/>
    </source>
</evidence>
<dbReference type="PANTHER" id="PTHR12691:SF10">
    <property type="entry name" value="MEDIATOR OF RNA POLYMERASE II TRANSCRIPTION SUBUNIT 23"/>
    <property type="match status" value="1"/>
</dbReference>
<evidence type="ECO:0000313" key="6">
    <source>
        <dbReference type="EMBL" id="KAK7338095.1"/>
    </source>
</evidence>
<dbReference type="GO" id="GO:0010628">
    <property type="term" value="P:positive regulation of gene expression"/>
    <property type="evidence" value="ECO:0007669"/>
    <property type="project" value="TreeGrafter"/>
</dbReference>